<dbReference type="Gene3D" id="3.30.360.10">
    <property type="entry name" value="Dihydrodipicolinate Reductase, domain 2"/>
    <property type="match status" value="1"/>
</dbReference>
<dbReference type="GO" id="GO:0000166">
    <property type="term" value="F:nucleotide binding"/>
    <property type="evidence" value="ECO:0007669"/>
    <property type="project" value="InterPro"/>
</dbReference>
<feature type="domain" description="GFO/IDH/MocA-like oxidoreductase" evidence="2">
    <location>
        <begin position="146"/>
        <end position="273"/>
    </location>
</feature>
<comment type="caution">
    <text evidence="3">The sequence shown here is derived from an EMBL/GenBank/DDBJ whole genome shotgun (WGS) entry which is preliminary data.</text>
</comment>
<sequence>MKRKLRMGMVGGGQGAFIGDVHRRAARLNGDIELVAGVFGTNVEKSRQCGAELFVDPARVYPNYEAMIAGELALPADKRIDFVSVVTPNLMHYPISNAFLKAGFHVLCEKPIAMSAADAEALGKTQQASGKFFALMHNYTGYPMIKQAKKLIADGVLGELRKINVEYSLGWLAAPNAGKQAVWRVDPKQAGISGCMADIGTHAEQLIHYLSGLRITAVSADLASFIPGRELDDDGSVLLRFNSGARGVIFASEVSTGEENNFIIKIYGSKAALEWHQQSPEDLIIRSNDAPMLVYRRGWPGTGEEAQKVSHLPAGHPEGFLEAFAAIYRAFADAIHADLNGDQPVLDFPGIQDGIDEMRFLEAIVANSAGDAKWTAL</sequence>
<dbReference type="SUPFAM" id="SSF51735">
    <property type="entry name" value="NAD(P)-binding Rossmann-fold domains"/>
    <property type="match status" value="1"/>
</dbReference>
<evidence type="ECO:0000313" key="4">
    <source>
        <dbReference type="Proteomes" id="UP001238163"/>
    </source>
</evidence>
<name>A0AAE3VFH4_9BACT</name>
<organism evidence="3 4">
    <name type="scientific">Oligosphaera ethanolica</name>
    <dbReference type="NCBI Taxonomy" id="760260"/>
    <lineage>
        <taxon>Bacteria</taxon>
        <taxon>Pseudomonadati</taxon>
        <taxon>Lentisphaerota</taxon>
        <taxon>Oligosphaeria</taxon>
        <taxon>Oligosphaerales</taxon>
        <taxon>Oligosphaeraceae</taxon>
        <taxon>Oligosphaera</taxon>
    </lineage>
</organism>
<proteinExistence type="predicted"/>
<dbReference type="Gene3D" id="3.40.50.720">
    <property type="entry name" value="NAD(P)-binding Rossmann-like Domain"/>
    <property type="match status" value="1"/>
</dbReference>
<dbReference type="RefSeq" id="WP_307260991.1">
    <property type="nucleotide sequence ID" value="NZ_JAUSVL010000001.1"/>
</dbReference>
<reference evidence="3" key="1">
    <citation type="submission" date="2023-07" db="EMBL/GenBank/DDBJ databases">
        <title>Genomic Encyclopedia of Type Strains, Phase IV (KMG-IV): sequencing the most valuable type-strain genomes for metagenomic binning, comparative biology and taxonomic classification.</title>
        <authorList>
            <person name="Goeker M."/>
        </authorList>
    </citation>
    <scope>NUCLEOTIDE SEQUENCE</scope>
    <source>
        <strain evidence="3">DSM 24202</strain>
    </source>
</reference>
<feature type="domain" description="Gfo/Idh/MocA-like oxidoreductase N-terminal" evidence="1">
    <location>
        <begin position="5"/>
        <end position="133"/>
    </location>
</feature>
<dbReference type="InterPro" id="IPR036291">
    <property type="entry name" value="NAD(P)-bd_dom_sf"/>
</dbReference>
<dbReference type="AlphaFoldDB" id="A0AAE3VFH4"/>
<dbReference type="Proteomes" id="UP001238163">
    <property type="component" value="Unassembled WGS sequence"/>
</dbReference>
<dbReference type="InterPro" id="IPR051317">
    <property type="entry name" value="Gfo/Idh/MocA_oxidoreduct"/>
</dbReference>
<keyword evidence="4" id="KW-1185">Reference proteome</keyword>
<evidence type="ECO:0000313" key="3">
    <source>
        <dbReference type="EMBL" id="MDQ0289548.1"/>
    </source>
</evidence>
<dbReference type="PANTHER" id="PTHR43708">
    <property type="entry name" value="CONSERVED EXPRESSED OXIDOREDUCTASE (EUROFUNG)"/>
    <property type="match status" value="1"/>
</dbReference>
<dbReference type="PANTHER" id="PTHR43708:SF3">
    <property type="entry name" value="OXIDOREDUCTASE"/>
    <property type="match status" value="1"/>
</dbReference>
<protein>
    <submittedName>
        <fullName evidence="3">Dehydrogenase</fullName>
    </submittedName>
</protein>
<dbReference type="InterPro" id="IPR055170">
    <property type="entry name" value="GFO_IDH_MocA-like_dom"/>
</dbReference>
<dbReference type="Pfam" id="PF22725">
    <property type="entry name" value="GFO_IDH_MocA_C3"/>
    <property type="match status" value="1"/>
</dbReference>
<gene>
    <name evidence="3" type="ORF">J3R75_001655</name>
</gene>
<dbReference type="SUPFAM" id="SSF55347">
    <property type="entry name" value="Glyceraldehyde-3-phosphate dehydrogenase-like, C-terminal domain"/>
    <property type="match status" value="1"/>
</dbReference>
<dbReference type="Pfam" id="PF01408">
    <property type="entry name" value="GFO_IDH_MocA"/>
    <property type="match status" value="1"/>
</dbReference>
<dbReference type="InterPro" id="IPR000683">
    <property type="entry name" value="Gfo/Idh/MocA-like_OxRdtase_N"/>
</dbReference>
<accession>A0AAE3VFH4</accession>
<evidence type="ECO:0000259" key="1">
    <source>
        <dbReference type="Pfam" id="PF01408"/>
    </source>
</evidence>
<evidence type="ECO:0000259" key="2">
    <source>
        <dbReference type="Pfam" id="PF22725"/>
    </source>
</evidence>
<dbReference type="EMBL" id="JAUSVL010000001">
    <property type="protein sequence ID" value="MDQ0289548.1"/>
    <property type="molecule type" value="Genomic_DNA"/>
</dbReference>